<evidence type="ECO:0000256" key="1">
    <source>
        <dbReference type="ARBA" id="ARBA00000085"/>
    </source>
</evidence>
<accession>A0A7U8C5Z0</accession>
<protein>
    <recommendedName>
        <fullName evidence="2">histidine kinase</fullName>
        <ecNumber evidence="2">2.7.13.3</ecNumber>
    </recommendedName>
</protein>
<dbReference type="InterPro" id="IPR036097">
    <property type="entry name" value="HisK_dim/P_sf"/>
</dbReference>
<dbReference type="RefSeq" id="WP_007019499.1">
    <property type="nucleotide sequence ID" value="NZ_CH724125.1"/>
</dbReference>
<evidence type="ECO:0000313" key="8">
    <source>
        <dbReference type="EMBL" id="EAR60486.1"/>
    </source>
</evidence>
<dbReference type="Pfam" id="PF00512">
    <property type="entry name" value="HisKA"/>
    <property type="match status" value="1"/>
</dbReference>
<feature type="domain" description="Histidine kinase" evidence="7">
    <location>
        <begin position="366"/>
        <end position="582"/>
    </location>
</feature>
<evidence type="ECO:0000256" key="5">
    <source>
        <dbReference type="ARBA" id="ARBA00022777"/>
    </source>
</evidence>
<keyword evidence="4" id="KW-0808">Transferase</keyword>
<dbReference type="PROSITE" id="PS50109">
    <property type="entry name" value="HIS_KIN"/>
    <property type="match status" value="1"/>
</dbReference>
<comment type="catalytic activity">
    <reaction evidence="1">
        <text>ATP + protein L-histidine = ADP + protein N-phospho-L-histidine.</text>
        <dbReference type="EC" id="2.7.13.3"/>
    </reaction>
</comment>
<dbReference type="EMBL" id="AAOW01000017">
    <property type="protein sequence ID" value="EAR60486.1"/>
    <property type="molecule type" value="Genomic_DNA"/>
</dbReference>
<dbReference type="InterPro" id="IPR005467">
    <property type="entry name" value="His_kinase_dom"/>
</dbReference>
<dbReference type="Pfam" id="PF02518">
    <property type="entry name" value="HATPase_c"/>
    <property type="match status" value="1"/>
</dbReference>
<dbReference type="AlphaFoldDB" id="A0A7U8C5Z0"/>
<dbReference type="SUPFAM" id="SSF55874">
    <property type="entry name" value="ATPase domain of HSP90 chaperone/DNA topoisomerase II/histidine kinase"/>
    <property type="match status" value="1"/>
</dbReference>
<evidence type="ECO:0000256" key="6">
    <source>
        <dbReference type="ARBA" id="ARBA00023012"/>
    </source>
</evidence>
<dbReference type="SMART" id="SM00388">
    <property type="entry name" value="HisKA"/>
    <property type="match status" value="1"/>
</dbReference>
<reference evidence="8 9" key="1">
    <citation type="submission" date="2006-02" db="EMBL/GenBank/DDBJ databases">
        <authorList>
            <person name="Pinhassi J."/>
            <person name="Pedros-Alio C."/>
            <person name="Ferriera S."/>
            <person name="Johnson J."/>
            <person name="Kravitz S."/>
            <person name="Halpern A."/>
            <person name="Remington K."/>
            <person name="Beeson K."/>
            <person name="Tran B."/>
            <person name="Rogers Y.-H."/>
            <person name="Friedman R."/>
            <person name="Venter J.C."/>
        </authorList>
    </citation>
    <scope>NUCLEOTIDE SEQUENCE [LARGE SCALE GENOMIC DNA]</scope>
    <source>
        <strain evidence="8 9">MED92</strain>
    </source>
</reference>
<dbReference type="CDD" id="cd00082">
    <property type="entry name" value="HisKA"/>
    <property type="match status" value="1"/>
</dbReference>
<dbReference type="Gene3D" id="1.10.287.130">
    <property type="match status" value="1"/>
</dbReference>
<sequence>MKKTLLLLICLIVLPLVFLTWYSVRLEDQQQALLKHQITGLIETQLSEIDQQFQTHFLRLESALNEEARKLEQAKDPSYQLASFRSLIQSSPYVEHLFLIDGDGTTLYPQASSNSRSEQSFLSSTLSLRQNNALFTNNTDTSEILPSPPIAVTNSATPFSAKLRAPAEQQELQISQRSAFADYAAPTAEIAASPTPDSSNASLTAHNNTPVQSGWIAWYNNSRLQHIYWRKDANGNTLGFSLNNARLLSDLINLLPDEQQSKIEANLRNVSLRMINSRGETSYEWGGSDASLQLKPIKTMPLSHPLGSWKLEYRSPGLSQPTSDWLSKVLILITISLSLVTLAWIIYREQSRAARLAEQRVNFVNQVSHELKTPLTNVRMYAEMLEKRIDPQDSKLHRYISVIDNESQRLTRLIENVLSFSRMERSESKLDLQPGKIGDTIHKVVEAFKPSFDQHGIDVKLKDNGQQTVFFDHSCLEQVINNLLSNCEKYASDSQTIEIKYWRALPYSYIEVSDQGPGIPDELRNKIFVPFYRISNKLTDGVSGTGIGLSISKQIAQQHGGDLYLCPSESGACFQLKIKTDSNKGSTS</sequence>
<keyword evidence="9" id="KW-1185">Reference proteome</keyword>
<dbReference type="Gene3D" id="3.30.565.10">
    <property type="entry name" value="Histidine kinase-like ATPase, C-terminal domain"/>
    <property type="match status" value="1"/>
</dbReference>
<dbReference type="SMART" id="SM00387">
    <property type="entry name" value="HATPase_c"/>
    <property type="match status" value="1"/>
</dbReference>
<organism evidence="8 9">
    <name type="scientific">Neptuniibacter caesariensis</name>
    <dbReference type="NCBI Taxonomy" id="207954"/>
    <lineage>
        <taxon>Bacteria</taxon>
        <taxon>Pseudomonadati</taxon>
        <taxon>Pseudomonadota</taxon>
        <taxon>Gammaproteobacteria</taxon>
        <taxon>Oceanospirillales</taxon>
        <taxon>Oceanospirillaceae</taxon>
        <taxon>Neptuniibacter</taxon>
    </lineage>
</organism>
<dbReference type="GO" id="GO:0000155">
    <property type="term" value="F:phosphorelay sensor kinase activity"/>
    <property type="evidence" value="ECO:0007669"/>
    <property type="project" value="InterPro"/>
</dbReference>
<evidence type="ECO:0000259" key="7">
    <source>
        <dbReference type="PROSITE" id="PS50109"/>
    </source>
</evidence>
<dbReference type="PANTHER" id="PTHR43547">
    <property type="entry name" value="TWO-COMPONENT HISTIDINE KINASE"/>
    <property type="match status" value="1"/>
</dbReference>
<dbReference type="InterPro" id="IPR003594">
    <property type="entry name" value="HATPase_dom"/>
</dbReference>
<keyword evidence="3" id="KW-0597">Phosphoprotein</keyword>
<dbReference type="Proteomes" id="UP000002171">
    <property type="component" value="Unassembled WGS sequence"/>
</dbReference>
<dbReference type="PANTHER" id="PTHR43547:SF2">
    <property type="entry name" value="HYBRID SIGNAL TRANSDUCTION HISTIDINE KINASE C"/>
    <property type="match status" value="1"/>
</dbReference>
<dbReference type="SUPFAM" id="SSF47384">
    <property type="entry name" value="Homodimeric domain of signal transducing histidine kinase"/>
    <property type="match status" value="1"/>
</dbReference>
<comment type="caution">
    <text evidence="8">The sequence shown here is derived from an EMBL/GenBank/DDBJ whole genome shotgun (WGS) entry which is preliminary data.</text>
</comment>
<evidence type="ECO:0000256" key="2">
    <source>
        <dbReference type="ARBA" id="ARBA00012438"/>
    </source>
</evidence>
<evidence type="ECO:0000313" key="9">
    <source>
        <dbReference type="Proteomes" id="UP000002171"/>
    </source>
</evidence>
<dbReference type="OrthoDB" id="9804645at2"/>
<dbReference type="InterPro" id="IPR003661">
    <property type="entry name" value="HisK_dim/P_dom"/>
</dbReference>
<evidence type="ECO:0000256" key="3">
    <source>
        <dbReference type="ARBA" id="ARBA00022553"/>
    </source>
</evidence>
<keyword evidence="6" id="KW-0902">Two-component regulatory system</keyword>
<keyword evidence="5 8" id="KW-0418">Kinase</keyword>
<dbReference type="PRINTS" id="PR00344">
    <property type="entry name" value="BCTRLSENSOR"/>
</dbReference>
<proteinExistence type="predicted"/>
<dbReference type="EC" id="2.7.13.3" evidence="2"/>
<dbReference type="InterPro" id="IPR004358">
    <property type="entry name" value="Sig_transdc_His_kin-like_C"/>
</dbReference>
<dbReference type="CDD" id="cd00075">
    <property type="entry name" value="HATPase"/>
    <property type="match status" value="1"/>
</dbReference>
<gene>
    <name evidence="8" type="ORF">MED92_09156</name>
</gene>
<dbReference type="FunFam" id="1.10.287.130:FF:000001">
    <property type="entry name" value="Two-component sensor histidine kinase"/>
    <property type="match status" value="1"/>
</dbReference>
<evidence type="ECO:0000256" key="4">
    <source>
        <dbReference type="ARBA" id="ARBA00022679"/>
    </source>
</evidence>
<dbReference type="InterPro" id="IPR036890">
    <property type="entry name" value="HATPase_C_sf"/>
</dbReference>
<name>A0A7U8C5Z0_NEPCE</name>